<protein>
    <submittedName>
        <fullName evidence="1">Uncharacterized protein</fullName>
    </submittedName>
</protein>
<reference evidence="1" key="1">
    <citation type="submission" date="2014-09" db="EMBL/GenBank/DDBJ databases">
        <authorList>
            <person name="Magalhaes I.L.F."/>
            <person name="Oliveira U."/>
            <person name="Santos F.R."/>
            <person name="Vidigal T.H.D.A."/>
            <person name="Brescovit A.D."/>
            <person name="Santos A.J."/>
        </authorList>
    </citation>
    <scope>NUCLEOTIDE SEQUENCE</scope>
    <source>
        <tissue evidence="1">Shoot tissue taken approximately 20 cm above the soil surface</tissue>
    </source>
</reference>
<accession>A0A0A9C9X7</accession>
<reference evidence="1" key="2">
    <citation type="journal article" date="2015" name="Data Brief">
        <title>Shoot transcriptome of the giant reed, Arundo donax.</title>
        <authorList>
            <person name="Barrero R.A."/>
            <person name="Guerrero F.D."/>
            <person name="Moolhuijzen P."/>
            <person name="Goolsby J.A."/>
            <person name="Tidwell J."/>
            <person name="Bellgard S.E."/>
            <person name="Bellgard M.I."/>
        </authorList>
    </citation>
    <scope>NUCLEOTIDE SEQUENCE</scope>
    <source>
        <tissue evidence="1">Shoot tissue taken approximately 20 cm above the soil surface</tissue>
    </source>
</reference>
<name>A0A0A9C9X7_ARUDO</name>
<dbReference type="AlphaFoldDB" id="A0A0A9C9X7"/>
<sequence>MMSSMMHHLEKWKIILLSIILLGGSFYLYY</sequence>
<proteinExistence type="predicted"/>
<dbReference type="EMBL" id="GBRH01227710">
    <property type="protein sequence ID" value="JAD70185.1"/>
    <property type="molecule type" value="Transcribed_RNA"/>
</dbReference>
<evidence type="ECO:0000313" key="1">
    <source>
        <dbReference type="EMBL" id="JAD70185.1"/>
    </source>
</evidence>
<organism evidence="1">
    <name type="scientific">Arundo donax</name>
    <name type="common">Giant reed</name>
    <name type="synonym">Donax arundinaceus</name>
    <dbReference type="NCBI Taxonomy" id="35708"/>
    <lineage>
        <taxon>Eukaryota</taxon>
        <taxon>Viridiplantae</taxon>
        <taxon>Streptophyta</taxon>
        <taxon>Embryophyta</taxon>
        <taxon>Tracheophyta</taxon>
        <taxon>Spermatophyta</taxon>
        <taxon>Magnoliopsida</taxon>
        <taxon>Liliopsida</taxon>
        <taxon>Poales</taxon>
        <taxon>Poaceae</taxon>
        <taxon>PACMAD clade</taxon>
        <taxon>Arundinoideae</taxon>
        <taxon>Arundineae</taxon>
        <taxon>Arundo</taxon>
    </lineage>
</organism>